<feature type="domain" description="Phytase-like" evidence="2">
    <location>
        <begin position="127"/>
        <end position="456"/>
    </location>
</feature>
<sequence length="507" mass="52316">MRSNRRLAVALVAVLAGGSLAACSSGGGEDAAKLDLKTGTNSPLTITAAQLAGLAQGGAVVDVKPTADGTVEAAKGGALVFKPKAGFTGSTQLKAVVSPAVSLYASNIPPLATVGGVSVDGSGYGSAWTPVPGAPGEFYGLTDRGPNVDGPNKDEKVAVTPDFTPQIGRFKLEDGAAVLQSVIVLKGRDGRPFNGRNDTAAPTGEKMLDLDGAEIPPTDHGIDSEGLVALPDGSFWVSDEYGPFLIHFDANGQELERLLPGRGLPEILKSRTPNQGMEGLTVTPDGKRLVGIMQSALNVPGLSGNAKEVPVTRIVAIDLATKAVQQYAYLLDNPKDTKKAVSEITAISDTEFLVDERDGKTAPKANKTIYRISLDGATPLGEQNPETIAGVTTTAEAETALKGAGITPVRKTVALDLSGLVDKLNPAGKFFGHDKVEGLATTDGGKTLFIANDSDFGLEGIAGPKTPFQLKAKTLANGLQDSLEVLKVDTTKLGEPTSERTITVTVG</sequence>
<dbReference type="PANTHER" id="PTHR37957:SF1">
    <property type="entry name" value="PHYTASE-LIKE DOMAIN-CONTAINING PROTEIN"/>
    <property type="match status" value="1"/>
</dbReference>
<dbReference type="InterPro" id="IPR011044">
    <property type="entry name" value="Quino_amine_DH_bsu"/>
</dbReference>
<dbReference type="AlphaFoldDB" id="A0A3P8L1Z1"/>
<dbReference type="Pfam" id="PF13449">
    <property type="entry name" value="Phytase-like"/>
    <property type="match status" value="1"/>
</dbReference>
<dbReference type="SUPFAM" id="SSF101898">
    <property type="entry name" value="NHL repeat"/>
    <property type="match status" value="1"/>
</dbReference>
<keyword evidence="1" id="KW-0732">Signal</keyword>
<evidence type="ECO:0000259" key="2">
    <source>
        <dbReference type="Pfam" id="PF13449"/>
    </source>
</evidence>
<evidence type="ECO:0000313" key="3">
    <source>
        <dbReference type="EMBL" id="VDR38715.1"/>
    </source>
</evidence>
<dbReference type="Proteomes" id="UP000271626">
    <property type="component" value="Chromosome"/>
</dbReference>
<feature type="signal peptide" evidence="1">
    <location>
        <begin position="1"/>
        <end position="21"/>
    </location>
</feature>
<dbReference type="RefSeq" id="WP_126195906.1">
    <property type="nucleotide sequence ID" value="NZ_CP085954.1"/>
</dbReference>
<dbReference type="EMBL" id="LR131273">
    <property type="protein sequence ID" value="VDR38715.1"/>
    <property type="molecule type" value="Genomic_DNA"/>
</dbReference>
<evidence type="ECO:0000256" key="1">
    <source>
        <dbReference type="SAM" id="SignalP"/>
    </source>
</evidence>
<dbReference type="SUPFAM" id="SSF50969">
    <property type="entry name" value="YVTN repeat-like/Quinoprotein amine dehydrogenase"/>
    <property type="match status" value="1"/>
</dbReference>
<name>A0A3P8L1Z1_TSUPA</name>
<organism evidence="3 4">
    <name type="scientific">Tsukamurella paurometabola</name>
    <name type="common">Corynebacterium paurometabolum</name>
    <dbReference type="NCBI Taxonomy" id="2061"/>
    <lineage>
        <taxon>Bacteria</taxon>
        <taxon>Bacillati</taxon>
        <taxon>Actinomycetota</taxon>
        <taxon>Actinomycetes</taxon>
        <taxon>Mycobacteriales</taxon>
        <taxon>Tsukamurellaceae</taxon>
        <taxon>Tsukamurella</taxon>
    </lineage>
</organism>
<dbReference type="OrthoDB" id="9758957at2"/>
<protein>
    <submittedName>
        <fullName evidence="3">Uncharacterized protein conserved in bacteria</fullName>
    </submittedName>
</protein>
<dbReference type="PANTHER" id="PTHR37957">
    <property type="entry name" value="BLR7070 PROTEIN"/>
    <property type="match status" value="1"/>
</dbReference>
<evidence type="ECO:0000313" key="4">
    <source>
        <dbReference type="Proteomes" id="UP000271626"/>
    </source>
</evidence>
<feature type="chain" id="PRO_5038709217" evidence="1">
    <location>
        <begin position="22"/>
        <end position="507"/>
    </location>
</feature>
<accession>A0A3P8L1Z1</accession>
<dbReference type="PROSITE" id="PS51257">
    <property type="entry name" value="PROKAR_LIPOPROTEIN"/>
    <property type="match status" value="1"/>
</dbReference>
<proteinExistence type="predicted"/>
<dbReference type="InterPro" id="IPR027372">
    <property type="entry name" value="Phytase-like_dom"/>
</dbReference>
<gene>
    <name evidence="3" type="ORF">NCTC10741_01842</name>
</gene>
<reference evidence="3 4" key="1">
    <citation type="submission" date="2018-12" db="EMBL/GenBank/DDBJ databases">
        <authorList>
            <consortium name="Pathogen Informatics"/>
        </authorList>
    </citation>
    <scope>NUCLEOTIDE SEQUENCE [LARGE SCALE GENOMIC DNA]</scope>
    <source>
        <strain evidence="3 4">NCTC10741</strain>
    </source>
</reference>